<accession>A0A939P6N2</accession>
<dbReference type="Pfam" id="PF13561">
    <property type="entry name" value="adh_short_C2"/>
    <property type="match status" value="1"/>
</dbReference>
<evidence type="ECO:0000313" key="11">
    <source>
        <dbReference type="Proteomes" id="UP000669179"/>
    </source>
</evidence>
<evidence type="ECO:0000256" key="4">
    <source>
        <dbReference type="ARBA" id="ARBA00023002"/>
    </source>
</evidence>
<evidence type="ECO:0000256" key="6">
    <source>
        <dbReference type="PIRSR" id="PIRSR611284-1"/>
    </source>
</evidence>
<evidence type="ECO:0000256" key="7">
    <source>
        <dbReference type="PIRSR" id="PIRSR611284-2"/>
    </source>
</evidence>
<dbReference type="EMBL" id="JAGEOJ010000001">
    <property type="protein sequence ID" value="MBO2445922.1"/>
    <property type="molecule type" value="Genomic_DNA"/>
</dbReference>
<feature type="active site" description="Proton acceptor" evidence="6">
    <location>
        <position position="155"/>
    </location>
</feature>
<dbReference type="PRINTS" id="PR00080">
    <property type="entry name" value="SDRFAMILY"/>
</dbReference>
<feature type="binding site" evidence="7">
    <location>
        <position position="188"/>
    </location>
    <ligand>
        <name>NADP(+)</name>
        <dbReference type="ChEBI" id="CHEBI:58349"/>
    </ligand>
</feature>
<keyword evidence="8" id="KW-0276">Fatty acid metabolism</keyword>
<dbReference type="Proteomes" id="UP000669179">
    <property type="component" value="Unassembled WGS sequence"/>
</dbReference>
<keyword evidence="8" id="KW-0444">Lipid biosynthesis</keyword>
<comment type="similarity">
    <text evidence="2 8">Belongs to the short-chain dehydrogenases/reductases (SDR) family.</text>
</comment>
<dbReference type="PROSITE" id="PS00061">
    <property type="entry name" value="ADH_SHORT"/>
    <property type="match status" value="1"/>
</dbReference>
<dbReference type="Gene3D" id="3.40.50.720">
    <property type="entry name" value="NAD(P)-binding Rossmann-like Domain"/>
    <property type="match status" value="1"/>
</dbReference>
<dbReference type="AlphaFoldDB" id="A0A939P6N2"/>
<dbReference type="EC" id="1.1.1.100" evidence="3 8"/>
<comment type="pathway">
    <text evidence="1 8">Lipid metabolism; fatty acid biosynthesis.</text>
</comment>
<dbReference type="FunFam" id="3.40.50.720:FF:000173">
    <property type="entry name" value="3-oxoacyl-[acyl-carrier protein] reductase"/>
    <property type="match status" value="1"/>
</dbReference>
<comment type="caution">
    <text evidence="10">The sequence shown here is derived from an EMBL/GenBank/DDBJ whole genome shotgun (WGS) entry which is preliminary data.</text>
</comment>
<dbReference type="NCBIfam" id="TIGR01830">
    <property type="entry name" value="3oxo_ACP_reduc"/>
    <property type="match status" value="1"/>
</dbReference>
<sequence>MPDSTGCALVTGGSRGIGRAAALRLAHDGHDIALCYRSREDAAAEVAAAIEAAGRRCLAMPCDVADQEAVGTFVKAARAEFGEIGVAVNCAGVIHDRALASMTAQAWRSVIDTNLTGTFNVCRSLVFDLMKRRRGRIVNVSSVAGIGGNAGQTNYSAAKAGIIGFSRSLAKELGPFGIPVNVVAPGFIETDMTSALTARSREQARKLIPLDRFGTVEDVAGVISFLASGDTGYITGQVLRVDGGMVL</sequence>
<keyword evidence="11" id="KW-1185">Reference proteome</keyword>
<keyword evidence="7 8" id="KW-0521">NADP</keyword>
<dbReference type="InterPro" id="IPR011284">
    <property type="entry name" value="3oxo_ACP_reduc"/>
</dbReference>
<dbReference type="PANTHER" id="PTHR42879:SF2">
    <property type="entry name" value="3-OXOACYL-[ACYL-CARRIER-PROTEIN] REDUCTASE FABG"/>
    <property type="match status" value="1"/>
</dbReference>
<dbReference type="InterPro" id="IPR002347">
    <property type="entry name" value="SDR_fam"/>
</dbReference>
<evidence type="ECO:0000256" key="2">
    <source>
        <dbReference type="ARBA" id="ARBA00006484"/>
    </source>
</evidence>
<protein>
    <recommendedName>
        <fullName evidence="3 8">3-oxoacyl-[acyl-carrier-protein] reductase</fullName>
        <ecNumber evidence="3 8">1.1.1.100</ecNumber>
    </recommendedName>
</protein>
<feature type="domain" description="Ketoreductase" evidence="9">
    <location>
        <begin position="6"/>
        <end position="186"/>
    </location>
</feature>
<evidence type="ECO:0000256" key="5">
    <source>
        <dbReference type="ARBA" id="ARBA00048508"/>
    </source>
</evidence>
<dbReference type="InterPro" id="IPR036291">
    <property type="entry name" value="NAD(P)-bd_dom_sf"/>
</dbReference>
<evidence type="ECO:0000256" key="8">
    <source>
        <dbReference type="RuleBase" id="RU366074"/>
    </source>
</evidence>
<dbReference type="NCBIfam" id="NF009466">
    <property type="entry name" value="PRK12826.1-2"/>
    <property type="match status" value="1"/>
</dbReference>
<name>A0A939P6N2_9ACTN</name>
<dbReference type="PANTHER" id="PTHR42879">
    <property type="entry name" value="3-OXOACYL-(ACYL-CARRIER-PROTEIN) REDUCTASE"/>
    <property type="match status" value="1"/>
</dbReference>
<keyword evidence="8" id="KW-0443">Lipid metabolism</keyword>
<dbReference type="PRINTS" id="PR00081">
    <property type="entry name" value="GDHRDH"/>
</dbReference>
<comment type="catalytic activity">
    <reaction evidence="5 8">
        <text>a (3R)-hydroxyacyl-[ACP] + NADP(+) = a 3-oxoacyl-[ACP] + NADPH + H(+)</text>
        <dbReference type="Rhea" id="RHEA:17397"/>
        <dbReference type="Rhea" id="RHEA-COMP:9916"/>
        <dbReference type="Rhea" id="RHEA-COMP:9945"/>
        <dbReference type="ChEBI" id="CHEBI:15378"/>
        <dbReference type="ChEBI" id="CHEBI:57783"/>
        <dbReference type="ChEBI" id="CHEBI:58349"/>
        <dbReference type="ChEBI" id="CHEBI:78776"/>
        <dbReference type="ChEBI" id="CHEBI:78827"/>
        <dbReference type="EC" id="1.1.1.100"/>
    </reaction>
</comment>
<feature type="binding site" evidence="7">
    <location>
        <begin position="12"/>
        <end position="15"/>
    </location>
    <ligand>
        <name>NADP(+)</name>
        <dbReference type="ChEBI" id="CHEBI:58349"/>
    </ligand>
</feature>
<dbReference type="GO" id="GO:0006633">
    <property type="term" value="P:fatty acid biosynthetic process"/>
    <property type="evidence" value="ECO:0007669"/>
    <property type="project" value="UniProtKB-KW"/>
</dbReference>
<keyword evidence="8" id="KW-0275">Fatty acid biosynthesis</keyword>
<dbReference type="SMART" id="SM00822">
    <property type="entry name" value="PKS_KR"/>
    <property type="match status" value="1"/>
</dbReference>
<evidence type="ECO:0000256" key="3">
    <source>
        <dbReference type="ARBA" id="ARBA00012948"/>
    </source>
</evidence>
<dbReference type="InterPro" id="IPR020904">
    <property type="entry name" value="Sc_DH/Rdtase_CS"/>
</dbReference>
<evidence type="ECO:0000256" key="1">
    <source>
        <dbReference type="ARBA" id="ARBA00005194"/>
    </source>
</evidence>
<evidence type="ECO:0000313" key="10">
    <source>
        <dbReference type="EMBL" id="MBO2445922.1"/>
    </source>
</evidence>
<dbReference type="SUPFAM" id="SSF51735">
    <property type="entry name" value="NAD(P)-binding Rossmann-fold domains"/>
    <property type="match status" value="1"/>
</dbReference>
<keyword evidence="4 8" id="KW-0560">Oxidoreductase</keyword>
<evidence type="ECO:0000259" key="9">
    <source>
        <dbReference type="SMART" id="SM00822"/>
    </source>
</evidence>
<organism evidence="10 11">
    <name type="scientific">Actinomadura barringtoniae</name>
    <dbReference type="NCBI Taxonomy" id="1427535"/>
    <lineage>
        <taxon>Bacteria</taxon>
        <taxon>Bacillati</taxon>
        <taxon>Actinomycetota</taxon>
        <taxon>Actinomycetes</taxon>
        <taxon>Streptosporangiales</taxon>
        <taxon>Thermomonosporaceae</taxon>
        <taxon>Actinomadura</taxon>
    </lineage>
</organism>
<proteinExistence type="inferred from homology"/>
<comment type="function">
    <text evidence="8">Catalyzes the NADPH-dependent reduction of beta-ketoacyl-ACP substrates to beta-hydroxyacyl-ACP products, the first reductive step in the elongation cycle of fatty acid biosynthesis.</text>
</comment>
<dbReference type="InterPro" id="IPR057326">
    <property type="entry name" value="KR_dom"/>
</dbReference>
<reference evidence="10" key="1">
    <citation type="submission" date="2021-03" db="EMBL/GenBank/DDBJ databases">
        <authorList>
            <person name="Kanchanasin P."/>
            <person name="Saeng-In P."/>
            <person name="Phongsopitanun W."/>
            <person name="Yuki M."/>
            <person name="Kudo T."/>
            <person name="Ohkuma M."/>
            <person name="Tanasupawat S."/>
        </authorList>
    </citation>
    <scope>NUCLEOTIDE SEQUENCE</scope>
    <source>
        <strain evidence="10">GKU 128</strain>
    </source>
</reference>
<feature type="binding site" evidence="7">
    <location>
        <begin position="155"/>
        <end position="159"/>
    </location>
    <ligand>
        <name>NADP(+)</name>
        <dbReference type="ChEBI" id="CHEBI:58349"/>
    </ligand>
</feature>
<dbReference type="InterPro" id="IPR050259">
    <property type="entry name" value="SDR"/>
</dbReference>
<comment type="subunit">
    <text evidence="8">Homotetramer.</text>
</comment>
<dbReference type="GO" id="GO:0004316">
    <property type="term" value="F:3-oxoacyl-[acyl-carrier-protein] reductase (NADPH) activity"/>
    <property type="evidence" value="ECO:0007669"/>
    <property type="project" value="UniProtKB-UniRule"/>
</dbReference>
<dbReference type="RefSeq" id="WP_208253501.1">
    <property type="nucleotide sequence ID" value="NZ_JAGEOJ010000001.1"/>
</dbReference>
<gene>
    <name evidence="10" type="primary">fabG</name>
    <name evidence="10" type="ORF">J4573_02360</name>
</gene>
<dbReference type="GO" id="GO:0051287">
    <property type="term" value="F:NAD binding"/>
    <property type="evidence" value="ECO:0007669"/>
    <property type="project" value="UniProtKB-UniRule"/>
</dbReference>